<dbReference type="Gene3D" id="3.30.2310.20">
    <property type="entry name" value="RelE-like"/>
    <property type="match status" value="1"/>
</dbReference>
<dbReference type="Proteomes" id="UP000214610">
    <property type="component" value="Unassembled WGS sequence"/>
</dbReference>
<gene>
    <name evidence="1" type="ORF">ADH67_01785</name>
</gene>
<reference evidence="2" key="1">
    <citation type="submission" date="2017-05" db="EMBL/GenBank/DDBJ databases">
        <title>Improved OligoMM genomes.</title>
        <authorList>
            <person name="Garzetti D."/>
        </authorList>
    </citation>
    <scope>NUCLEOTIDE SEQUENCE [LARGE SCALE GENOMIC DNA]</scope>
    <source>
        <strain evidence="2">YL45</strain>
    </source>
</reference>
<organism evidence="1 2">
    <name type="scientific">Turicimonas muris</name>
    <dbReference type="NCBI Taxonomy" id="1796652"/>
    <lineage>
        <taxon>Bacteria</taxon>
        <taxon>Pseudomonadati</taxon>
        <taxon>Pseudomonadota</taxon>
        <taxon>Betaproteobacteria</taxon>
        <taxon>Burkholderiales</taxon>
        <taxon>Sutterellaceae</taxon>
        <taxon>Turicimonas</taxon>
    </lineage>
</organism>
<dbReference type="EMBL" id="NHMP01000001">
    <property type="protein sequence ID" value="OXE51051.1"/>
    <property type="molecule type" value="Genomic_DNA"/>
</dbReference>
<comment type="caution">
    <text evidence="1">The sequence shown here is derived from an EMBL/GenBank/DDBJ whole genome shotgun (WGS) entry which is preliminary data.</text>
</comment>
<dbReference type="AlphaFoldDB" id="A0A227KRA0"/>
<accession>A0A227KRA0</accession>
<dbReference type="PANTHER" id="PTHR40266">
    <property type="entry name" value="TOXIN HIGB-1"/>
    <property type="match status" value="1"/>
</dbReference>
<dbReference type="RefSeq" id="WP_066591090.1">
    <property type="nucleotide sequence ID" value="NZ_CAJTBZ010000021.1"/>
</dbReference>
<evidence type="ECO:0000313" key="2">
    <source>
        <dbReference type="Proteomes" id="UP000214610"/>
    </source>
</evidence>
<proteinExistence type="predicted"/>
<dbReference type="SUPFAM" id="SSF143011">
    <property type="entry name" value="RelE-like"/>
    <property type="match status" value="1"/>
</dbReference>
<dbReference type="InterPro" id="IPR035093">
    <property type="entry name" value="RelE/ParE_toxin_dom_sf"/>
</dbReference>
<evidence type="ECO:0000313" key="1">
    <source>
        <dbReference type="EMBL" id="OXE51051.1"/>
    </source>
</evidence>
<name>A0A227KRA0_9BURK</name>
<sequence>MIKSWAHKGLKKFFETGSKAGIQPKHADRLSELLFVLDSATEVQQLNLPGYRLHSLSGDRQGTWSLTVSGGWRITFEFHEGDAYITNYEDYH</sequence>
<dbReference type="PANTHER" id="PTHR40266:SF2">
    <property type="entry name" value="TOXIN HIGB-1"/>
    <property type="match status" value="1"/>
</dbReference>
<dbReference type="InterPro" id="IPR007711">
    <property type="entry name" value="HigB-1"/>
</dbReference>
<protein>
    <submittedName>
        <fullName evidence="1">Killer protein</fullName>
    </submittedName>
</protein>
<dbReference type="GeneID" id="78363253"/>
<keyword evidence="2" id="KW-1185">Reference proteome</keyword>
<dbReference type="Pfam" id="PF05015">
    <property type="entry name" value="HigB-like_toxin"/>
    <property type="match status" value="1"/>
</dbReference>